<dbReference type="HOGENOM" id="CLU_045011_16_1_9"/>
<dbReference type="SUPFAM" id="SSF56784">
    <property type="entry name" value="HAD-like"/>
    <property type="match status" value="1"/>
</dbReference>
<dbReference type="PANTHER" id="PTHR43434">
    <property type="entry name" value="PHOSPHOGLYCOLATE PHOSPHATASE"/>
    <property type="match status" value="1"/>
</dbReference>
<dbReference type="SFLD" id="SFLDS00003">
    <property type="entry name" value="Haloacid_Dehalogenase"/>
    <property type="match status" value="1"/>
</dbReference>
<dbReference type="GO" id="GO:0005829">
    <property type="term" value="C:cytosol"/>
    <property type="evidence" value="ECO:0007669"/>
    <property type="project" value="TreeGrafter"/>
</dbReference>
<dbReference type="InterPro" id="IPR023198">
    <property type="entry name" value="PGP-like_dom2"/>
</dbReference>
<dbReference type="OrthoDB" id="9797743at2"/>
<keyword evidence="2" id="KW-1185">Reference proteome</keyword>
<dbReference type="STRING" id="553973.CLOHYLEM_05856"/>
<dbReference type="GO" id="GO:0008967">
    <property type="term" value="F:phosphoglycolate phosphatase activity"/>
    <property type="evidence" value="ECO:0007669"/>
    <property type="project" value="TreeGrafter"/>
</dbReference>
<dbReference type="Gene3D" id="3.40.50.1000">
    <property type="entry name" value="HAD superfamily/HAD-like"/>
    <property type="match status" value="1"/>
</dbReference>
<evidence type="ECO:0000313" key="1">
    <source>
        <dbReference type="EMBL" id="EEG73851.1"/>
    </source>
</evidence>
<dbReference type="SFLD" id="SFLDG01129">
    <property type="entry name" value="C1.5:_HAD__Beta-PGM__Phosphata"/>
    <property type="match status" value="1"/>
</dbReference>
<dbReference type="GO" id="GO:0006281">
    <property type="term" value="P:DNA repair"/>
    <property type="evidence" value="ECO:0007669"/>
    <property type="project" value="TreeGrafter"/>
</dbReference>
<dbReference type="PANTHER" id="PTHR43434:SF1">
    <property type="entry name" value="PHOSPHOGLYCOLATE PHOSPHATASE"/>
    <property type="match status" value="1"/>
</dbReference>
<dbReference type="EMBL" id="ABYI02000022">
    <property type="protein sequence ID" value="EEG73851.1"/>
    <property type="molecule type" value="Genomic_DNA"/>
</dbReference>
<name>C0C137_9FIRM</name>
<dbReference type="InterPro" id="IPR050155">
    <property type="entry name" value="HAD-like_hydrolase_sf"/>
</dbReference>
<dbReference type="Pfam" id="PF00702">
    <property type="entry name" value="Hydrolase"/>
    <property type="match status" value="1"/>
</dbReference>
<dbReference type="RefSeq" id="WP_006443202.1">
    <property type="nucleotide sequence ID" value="NZ_CP036524.1"/>
</dbReference>
<gene>
    <name evidence="1" type="ORF">CLOHYLEM_05856</name>
</gene>
<dbReference type="Proteomes" id="UP000004893">
    <property type="component" value="Unassembled WGS sequence"/>
</dbReference>
<dbReference type="eggNOG" id="COG0546">
    <property type="taxonomic scope" value="Bacteria"/>
</dbReference>
<dbReference type="Gene3D" id="1.10.150.240">
    <property type="entry name" value="Putative phosphatase, domain 2"/>
    <property type="match status" value="1"/>
</dbReference>
<evidence type="ECO:0000313" key="2">
    <source>
        <dbReference type="Proteomes" id="UP000004893"/>
    </source>
</evidence>
<comment type="caution">
    <text evidence="1">The sequence shown here is derived from an EMBL/GenBank/DDBJ whole genome shotgun (WGS) entry which is preliminary data.</text>
</comment>
<keyword evidence="1" id="KW-0378">Hydrolase</keyword>
<reference evidence="1" key="2">
    <citation type="submission" date="2013-06" db="EMBL/GenBank/DDBJ databases">
        <title>Draft genome sequence of Clostridium hylemonae (DSM 15053).</title>
        <authorList>
            <person name="Sudarsanam P."/>
            <person name="Ley R."/>
            <person name="Guruge J."/>
            <person name="Turnbaugh P.J."/>
            <person name="Mahowald M."/>
            <person name="Liep D."/>
            <person name="Gordon J."/>
        </authorList>
    </citation>
    <scope>NUCLEOTIDE SEQUENCE</scope>
    <source>
        <strain evidence="1">DSM 15053</strain>
    </source>
</reference>
<sequence length="257" mass="28531">MIKGILFDKDGTLIDFFDLWEEAARTVIPAFMRENGIEETEKMREYLFRTIGMSGGKVDPKGPLAFEPYEEIASHVKEALAAAGINIPCKVIHRQLVSLFSAYINRPEIQFKPLFHLNHVFRQLKERGIFIGLATADTLASAENCLDTLGVREYFDYVGADDGKQAPKPAPDMLLAFAAQTGIQPEEIAVVGDTFNDIRFARQCGSVAVGVLSGVSTRADYYREADYIFETASDVVKLCGEEGRRDRYGADSIRACV</sequence>
<reference evidence="1" key="1">
    <citation type="submission" date="2009-02" db="EMBL/GenBank/DDBJ databases">
        <authorList>
            <person name="Fulton L."/>
            <person name="Clifton S."/>
            <person name="Fulton B."/>
            <person name="Xu J."/>
            <person name="Minx P."/>
            <person name="Pepin K.H."/>
            <person name="Johnson M."/>
            <person name="Bhonagiri V."/>
            <person name="Nash W.E."/>
            <person name="Mardis E.R."/>
            <person name="Wilson R.K."/>
        </authorList>
    </citation>
    <scope>NUCLEOTIDE SEQUENCE [LARGE SCALE GENOMIC DNA]</scope>
    <source>
        <strain evidence="1">DSM 15053</strain>
    </source>
</reference>
<organism evidence="1 2">
    <name type="scientific">[Clostridium] hylemonae DSM 15053</name>
    <dbReference type="NCBI Taxonomy" id="553973"/>
    <lineage>
        <taxon>Bacteria</taxon>
        <taxon>Bacillati</taxon>
        <taxon>Bacillota</taxon>
        <taxon>Clostridia</taxon>
        <taxon>Lachnospirales</taxon>
        <taxon>Lachnospiraceae</taxon>
    </lineage>
</organism>
<protein>
    <submittedName>
        <fullName evidence="1">HAD hydrolase, family IA, variant 3</fullName>
    </submittedName>
</protein>
<dbReference type="NCBIfam" id="TIGR01549">
    <property type="entry name" value="HAD-SF-IA-v1"/>
    <property type="match status" value="1"/>
</dbReference>
<dbReference type="InterPro" id="IPR036412">
    <property type="entry name" value="HAD-like_sf"/>
</dbReference>
<dbReference type="NCBIfam" id="TIGR01509">
    <property type="entry name" value="HAD-SF-IA-v3"/>
    <property type="match status" value="1"/>
</dbReference>
<dbReference type="AlphaFoldDB" id="C0C137"/>
<accession>C0C137</accession>
<dbReference type="InterPro" id="IPR023214">
    <property type="entry name" value="HAD_sf"/>
</dbReference>
<proteinExistence type="predicted"/>
<dbReference type="CDD" id="cd01427">
    <property type="entry name" value="HAD_like"/>
    <property type="match status" value="1"/>
</dbReference>
<dbReference type="InterPro" id="IPR006439">
    <property type="entry name" value="HAD-SF_hydro_IA"/>
</dbReference>